<feature type="domain" description="PKD" evidence="2">
    <location>
        <begin position="360"/>
        <end position="440"/>
    </location>
</feature>
<dbReference type="OrthoDB" id="1444191at2"/>
<protein>
    <submittedName>
        <fullName evidence="3">PKD domain-containing protein</fullName>
    </submittedName>
</protein>
<keyword evidence="4" id="KW-1185">Reference proteome</keyword>
<feature type="domain" description="PKD" evidence="2">
    <location>
        <begin position="448"/>
        <end position="533"/>
    </location>
</feature>
<name>A0A5S3PY46_9FLAO</name>
<dbReference type="RefSeq" id="WP_138656149.1">
    <property type="nucleotide sequence ID" value="NZ_VATY01000001.1"/>
</dbReference>
<dbReference type="CDD" id="cd00146">
    <property type="entry name" value="PKD"/>
    <property type="match status" value="3"/>
</dbReference>
<dbReference type="InterPro" id="IPR022409">
    <property type="entry name" value="PKD/Chitinase_dom"/>
</dbReference>
<dbReference type="Pfam" id="PF18911">
    <property type="entry name" value="PKD_4"/>
    <property type="match status" value="3"/>
</dbReference>
<dbReference type="GO" id="GO:0016020">
    <property type="term" value="C:membrane"/>
    <property type="evidence" value="ECO:0007669"/>
    <property type="project" value="TreeGrafter"/>
</dbReference>
<feature type="compositionally biased region" description="Low complexity" evidence="1">
    <location>
        <begin position="313"/>
        <end position="325"/>
    </location>
</feature>
<feature type="region of interest" description="Disordered" evidence="1">
    <location>
        <begin position="45"/>
        <end position="75"/>
    </location>
</feature>
<dbReference type="InterPro" id="IPR013783">
    <property type="entry name" value="Ig-like_fold"/>
</dbReference>
<evidence type="ECO:0000256" key="1">
    <source>
        <dbReference type="SAM" id="MobiDB-lite"/>
    </source>
</evidence>
<dbReference type="InterPro" id="IPR035986">
    <property type="entry name" value="PKD_dom_sf"/>
</dbReference>
<dbReference type="PANTHER" id="PTHR46182">
    <property type="entry name" value="FI19480P1"/>
    <property type="match status" value="1"/>
</dbReference>
<accession>A0A5S3PY46</accession>
<evidence type="ECO:0000313" key="4">
    <source>
        <dbReference type="Proteomes" id="UP000310314"/>
    </source>
</evidence>
<gene>
    <name evidence="3" type="ORF">FEE95_01970</name>
</gene>
<dbReference type="AlphaFoldDB" id="A0A5S3PY46"/>
<evidence type="ECO:0000313" key="3">
    <source>
        <dbReference type="EMBL" id="TMM58217.1"/>
    </source>
</evidence>
<dbReference type="GO" id="GO:0031410">
    <property type="term" value="C:cytoplasmic vesicle"/>
    <property type="evidence" value="ECO:0007669"/>
    <property type="project" value="TreeGrafter"/>
</dbReference>
<dbReference type="EMBL" id="VATY01000001">
    <property type="protein sequence ID" value="TMM58217.1"/>
    <property type="molecule type" value="Genomic_DNA"/>
</dbReference>
<dbReference type="Gene3D" id="2.60.40.10">
    <property type="entry name" value="Immunoglobulins"/>
    <property type="match status" value="3"/>
</dbReference>
<dbReference type="Gene3D" id="2.60.120.200">
    <property type="match status" value="1"/>
</dbReference>
<feature type="domain" description="PKD" evidence="2">
    <location>
        <begin position="536"/>
        <end position="623"/>
    </location>
</feature>
<dbReference type="InterPro" id="IPR000601">
    <property type="entry name" value="PKD_dom"/>
</dbReference>
<dbReference type="InterPro" id="IPR025975">
    <property type="entry name" value="Polysacc_lyase"/>
</dbReference>
<organism evidence="3 4">
    <name type="scientific">Maribacter algarum</name>
    <name type="common">ex Zhang et al. 2020</name>
    <dbReference type="NCBI Taxonomy" id="2578118"/>
    <lineage>
        <taxon>Bacteria</taxon>
        <taxon>Pseudomonadati</taxon>
        <taxon>Bacteroidota</taxon>
        <taxon>Flavobacteriia</taxon>
        <taxon>Flavobacteriales</taxon>
        <taxon>Flavobacteriaceae</taxon>
        <taxon>Maribacter</taxon>
    </lineage>
</organism>
<dbReference type="SMART" id="SM00089">
    <property type="entry name" value="PKD"/>
    <property type="match status" value="3"/>
</dbReference>
<reference evidence="3 4" key="1">
    <citation type="submission" date="2019-05" db="EMBL/GenBank/DDBJ databases">
        <authorList>
            <person name="Zhang J.-Y."/>
            <person name="Feg X."/>
            <person name="Du Z.-J."/>
        </authorList>
    </citation>
    <scope>NUCLEOTIDE SEQUENCE [LARGE SCALE GENOMIC DNA]</scope>
    <source>
        <strain evidence="3 4">RZ26</strain>
    </source>
</reference>
<dbReference type="Pfam" id="PF14099">
    <property type="entry name" value="Polysacc_lyase"/>
    <property type="match status" value="1"/>
</dbReference>
<dbReference type="PANTHER" id="PTHR46182:SF2">
    <property type="entry name" value="FI19480P1"/>
    <property type="match status" value="1"/>
</dbReference>
<feature type="region of interest" description="Disordered" evidence="1">
    <location>
        <begin position="244"/>
        <end position="369"/>
    </location>
</feature>
<sequence>MNKRPTRLFRSFICLIFISFLLVISCNKDRDTFLDAVLNEEEVPVIEEDSSTLEENEDQSEDQIQDESDVEETDDVSEEEIELESRTTTFPAINDAYLQNGIGFDQELVRLQENFRRSYLMFDLSPIDSIGGSITSARLEFIINADDGNGIIKAFKGASSDWTEDKLSEKSAPQTITELGKIEQVYHVGVEIDIELKVTELFPEIFTLILEHEDGNDLAFASKENKTNKGPKLIVTYDAPTSSEVIIVDDNQELVGPDDDTTEDSPTEDDSTEDSPTEDDTTEDNPTEDDTTEDSPTEDDTTEDNPTEDDTTGDTPTGDDTTGDNPAEDDTTEDNPTEDDTTEDKPTEEDTPEEEINSAPKAVAEATPSSGIVPLEVNFSASKSTDDKGVASYEWDFKNGNTASSANPTHTFSEPGSYVVTLKVTDAEGLNSTDTVTITVNEKENETPVARANANVTSGTAPLQVNFNGSDSTDDEAVTKYTWNFKDGSSSSSANPSHTFNTPGTYVVELTVEDEKGLTDTDSVTITVSDPPNQAPVAVVSANITSGTAPLQVNFTGSNSTDNEAIERYEWNFKDGSISDLANPSHTFNTPGVYNVDLVVYDAQGLSDLAAVTITVEEEIVVSNSCSTISTPRSTEGFKQWCWTDLAGEVANTNALESFAGGNLYRSAHYQDSGTYVQGGRLHFNLIANASSLDYRQEIRTDAYTVLPSNTEEWIGYNIKFDSNYVPDNNPWVMTQFKIESSRGNTQPMLSLQPLPVNHGGLGNASGELCVVNSAVSQPNLDTAATGVVPVAGGSYDIVMHIVWGDASSGRFRLWVNGALVYDKQQRVLFGSEQEVGYWKVGVYQANWRNSTAVNNSRANGTTELHTSIGNLRQVMRKPTHGDYGKNAYNTVAPR</sequence>
<feature type="compositionally biased region" description="Acidic residues" evidence="1">
    <location>
        <begin position="326"/>
        <end position="356"/>
    </location>
</feature>
<dbReference type="PROSITE" id="PS51257">
    <property type="entry name" value="PROKAR_LIPOPROTEIN"/>
    <property type="match status" value="1"/>
</dbReference>
<dbReference type="SUPFAM" id="SSF49299">
    <property type="entry name" value="PKD domain"/>
    <property type="match status" value="3"/>
</dbReference>
<dbReference type="Proteomes" id="UP000310314">
    <property type="component" value="Unassembled WGS sequence"/>
</dbReference>
<evidence type="ECO:0000259" key="2">
    <source>
        <dbReference type="PROSITE" id="PS50093"/>
    </source>
</evidence>
<proteinExistence type="predicted"/>
<feature type="compositionally biased region" description="Acidic residues" evidence="1">
    <location>
        <begin position="250"/>
        <end position="312"/>
    </location>
</feature>
<dbReference type="PROSITE" id="PS50093">
    <property type="entry name" value="PKD"/>
    <property type="match status" value="3"/>
</dbReference>
<dbReference type="InterPro" id="IPR029865">
    <property type="entry name" value="KIAA0319-like"/>
</dbReference>
<comment type="caution">
    <text evidence="3">The sequence shown here is derived from an EMBL/GenBank/DDBJ whole genome shotgun (WGS) entry which is preliminary data.</text>
</comment>